<dbReference type="AlphaFoldDB" id="A0A7X6DKM5"/>
<reference evidence="1 2" key="1">
    <citation type="journal article" date="2020" name="Nature">
        <title>Bacterial chemolithoautotrophy via manganese oxidation.</title>
        <authorList>
            <person name="Yu H."/>
            <person name="Leadbetter J.R."/>
        </authorList>
    </citation>
    <scope>NUCLEOTIDE SEQUENCE [LARGE SCALE GENOMIC DNA]</scope>
    <source>
        <strain evidence="1 2">RBP-1</strain>
    </source>
</reference>
<organism evidence="1 2">
    <name type="scientific">Ramlibacter lithotrophicus</name>
    <dbReference type="NCBI Taxonomy" id="2606681"/>
    <lineage>
        <taxon>Bacteria</taxon>
        <taxon>Pseudomonadati</taxon>
        <taxon>Pseudomonadota</taxon>
        <taxon>Betaproteobacteria</taxon>
        <taxon>Burkholderiales</taxon>
        <taxon>Comamonadaceae</taxon>
        <taxon>Ramlibacter</taxon>
    </lineage>
</organism>
<dbReference type="Proteomes" id="UP000521868">
    <property type="component" value="Unassembled WGS sequence"/>
</dbReference>
<proteinExistence type="predicted"/>
<keyword evidence="2" id="KW-1185">Reference proteome</keyword>
<comment type="caution">
    <text evidence="1">The sequence shown here is derived from an EMBL/GenBank/DDBJ whole genome shotgun (WGS) entry which is preliminary data.</text>
</comment>
<protein>
    <submittedName>
        <fullName evidence="1">Uncharacterized protein</fullName>
    </submittedName>
</protein>
<sequence>MRLNLKIEDLPMATSSELYQLSWIIEKLLADPRRIVQARSQMHLGQLVQFFNWPDGKLRAGQVVSMKDSRVNVLDLETKRHISLSYAGIVLEPAAETPAARDESLAPPPEVGRREDFRVGQRVSFTDADLQHRLGVIVRINQQTATVSCDGRNWRVSFPLLRHVVNA</sequence>
<name>A0A7X6DKM5_9BURK</name>
<dbReference type="EMBL" id="VTOX01000013">
    <property type="protein sequence ID" value="NKE68880.1"/>
    <property type="molecule type" value="Genomic_DNA"/>
</dbReference>
<evidence type="ECO:0000313" key="2">
    <source>
        <dbReference type="Proteomes" id="UP000521868"/>
    </source>
</evidence>
<dbReference type="RefSeq" id="WP_168110017.1">
    <property type="nucleotide sequence ID" value="NZ_VTOX01000013.1"/>
</dbReference>
<accession>A0A7X6DKM5</accession>
<evidence type="ECO:0000313" key="1">
    <source>
        <dbReference type="EMBL" id="NKE68880.1"/>
    </source>
</evidence>
<gene>
    <name evidence="1" type="ORF">RAMLITH_23955</name>
</gene>